<evidence type="ECO:0000313" key="9">
    <source>
        <dbReference type="EMBL" id="KND02916.1"/>
    </source>
</evidence>
<feature type="transmembrane region" description="Helical" evidence="6">
    <location>
        <begin position="453"/>
        <end position="477"/>
    </location>
</feature>
<dbReference type="RefSeq" id="XP_016610955.1">
    <property type="nucleotide sequence ID" value="XM_016750301.1"/>
</dbReference>
<dbReference type="Gene3D" id="2.60.120.10">
    <property type="entry name" value="Jelly Rolls"/>
    <property type="match status" value="1"/>
</dbReference>
<dbReference type="Pfam" id="PF00916">
    <property type="entry name" value="Sulfate_transp"/>
    <property type="match status" value="1"/>
</dbReference>
<dbReference type="EMBL" id="KQ257452">
    <property type="protein sequence ID" value="KND02916.1"/>
    <property type="molecule type" value="Genomic_DNA"/>
</dbReference>
<dbReference type="eggNOG" id="KOG0236">
    <property type="taxonomic scope" value="Eukaryota"/>
</dbReference>
<dbReference type="Pfam" id="PF00027">
    <property type="entry name" value="cNMP_binding"/>
    <property type="match status" value="1"/>
</dbReference>
<keyword evidence="3 6" id="KW-1133">Transmembrane helix</keyword>
<dbReference type="InterPro" id="IPR002645">
    <property type="entry name" value="STAS_dom"/>
</dbReference>
<dbReference type="PROSITE" id="PS50801">
    <property type="entry name" value="STAS"/>
    <property type="match status" value="1"/>
</dbReference>
<keyword evidence="10" id="KW-1185">Reference proteome</keyword>
<feature type="transmembrane region" description="Helical" evidence="6">
    <location>
        <begin position="646"/>
        <end position="668"/>
    </location>
</feature>
<dbReference type="InterPro" id="IPR011547">
    <property type="entry name" value="SLC26A/SulP_dom"/>
</dbReference>
<keyword evidence="4 6" id="KW-0472">Membrane</keyword>
<dbReference type="Proteomes" id="UP000053201">
    <property type="component" value="Unassembled WGS sequence"/>
</dbReference>
<evidence type="ECO:0000256" key="2">
    <source>
        <dbReference type="ARBA" id="ARBA00022692"/>
    </source>
</evidence>
<dbReference type="OrthoDB" id="409725at2759"/>
<evidence type="ECO:0000256" key="5">
    <source>
        <dbReference type="SAM" id="MobiDB-lite"/>
    </source>
</evidence>
<proteinExistence type="predicted"/>
<evidence type="ECO:0000313" key="10">
    <source>
        <dbReference type="Proteomes" id="UP000053201"/>
    </source>
</evidence>
<sequence>MTDPGEIHSKRQGHSRSSSSSSGSSSNSSASARGGTPASLPIPTPTIPTPTQAEHPITARLRRTGSGRGRTQIARSYYSTRSDESCYSIDEPSLTLSAAQVRQQTLSWTYRELKLGSTPLEAARRRSTRPPFPNVLREGPSAPEDSTSDATGGAGQASSADPRAGKDMFDSLLQQKTEGFARKRQVSQLSALRQLALSIEQQTAADDAEDNVETSTEQTPLLAAKSARPVEDTEMPDVSRPFRAAIQVEEGFAKPNGVRGTFGNDDVWEDRASAEVMDEAYSSGRKSYGGQCWDNCFHEMVRSLKQFEMRDLLTWSGWIMAALPAVVLALILNLLDAMSYGIIIFPSSDEHMPDTAIQAGISMFLTSTLISQLVYTLGGSAFKGAVGSMMIEVMPFLHIMCRTVEEHMNGADSKAILATIMVAYAMSTLMTGIVFFLLGAFKLGNLIQFFPRHILVGCIGGIGLFLILTGIEVTTGIPNEYSLEWIRNIFTPSALMLWGSSLGLAVCLKIMQRRIHHPLFVPMFYVAVPVVFFIIVLVARIPMDELRRSGWLFPMPEGEPAPFYEFWTYYDFGKVDWTALPATIPTQLALTFFGILHVPINVPALAVSTHQDVDLNRELIGHGISNFVSGLFGATQNYLVYSNSILYIRSGGASITGGLLLALGTALVWIAGGKVVAFVPTIVVGALIFHLGIDLLKESVVDTWNTGIHTLEYLTILSIVTIMGVVGFTEGIVAGVILACTFFVVMYARKSVIRAVYTGSQLRSTVHRLYRQQCFLDQVGDQIHCIKLQGFMFFGTINQLDVYMQNVLNENPRIRYIVLDFSLIYGIDYSALESFHRIKRMLRERNTGLVFAGLATVGRTLAQSGIFEHEEEQDALNVHNFGNLNEALEWCENQLLVTYYVKQASRSSSAASLEIPRHTVPPALNDSGSVFGISHLTPRQQEVHKAASKILKEDPLPPRPEREGFLPVAILLQAFSENAEYDAELLHFCEGRFQRVTVAKGTILWFPGEEAKDLYVIEEGELALLIVEHHRSGQQMKVVETLLPGTMVGELEMFTSRPRTCRLVANDDSVLWRLSKETFERMSEENPQLMLKFVTKIALSFDAVRFYNTVYHWGQLK</sequence>
<feature type="domain" description="STAS" evidence="8">
    <location>
        <begin position="786"/>
        <end position="891"/>
    </location>
</feature>
<feature type="region of interest" description="Disordered" evidence="5">
    <location>
        <begin position="1"/>
        <end position="86"/>
    </location>
</feature>
<dbReference type="InterPro" id="IPR036513">
    <property type="entry name" value="STAS_dom_sf"/>
</dbReference>
<feature type="compositionally biased region" description="Low complexity" evidence="5">
    <location>
        <begin position="15"/>
        <end position="34"/>
    </location>
</feature>
<feature type="transmembrane region" description="Helical" evidence="6">
    <location>
        <begin position="588"/>
        <end position="607"/>
    </location>
</feature>
<accession>A0A0L0HNB6</accession>
<keyword evidence="2 6" id="KW-0812">Transmembrane</keyword>
<dbReference type="SUPFAM" id="SSF51206">
    <property type="entry name" value="cAMP-binding domain-like"/>
    <property type="match status" value="1"/>
</dbReference>
<dbReference type="STRING" id="645134.A0A0L0HNB6"/>
<organism evidence="9 10">
    <name type="scientific">Spizellomyces punctatus (strain DAOM BR117)</name>
    <dbReference type="NCBI Taxonomy" id="645134"/>
    <lineage>
        <taxon>Eukaryota</taxon>
        <taxon>Fungi</taxon>
        <taxon>Fungi incertae sedis</taxon>
        <taxon>Chytridiomycota</taxon>
        <taxon>Chytridiomycota incertae sedis</taxon>
        <taxon>Chytridiomycetes</taxon>
        <taxon>Spizellomycetales</taxon>
        <taxon>Spizellomycetaceae</taxon>
        <taxon>Spizellomyces</taxon>
    </lineage>
</organism>
<dbReference type="AlphaFoldDB" id="A0A0L0HNB6"/>
<feature type="transmembrane region" description="Helical" evidence="6">
    <location>
        <begin position="713"/>
        <end position="745"/>
    </location>
</feature>
<feature type="transmembrane region" description="Helical" evidence="6">
    <location>
        <begin position="489"/>
        <end position="508"/>
    </location>
</feature>
<dbReference type="GO" id="GO:0016020">
    <property type="term" value="C:membrane"/>
    <property type="evidence" value="ECO:0007669"/>
    <property type="project" value="UniProtKB-SubCell"/>
</dbReference>
<evidence type="ECO:0000256" key="3">
    <source>
        <dbReference type="ARBA" id="ARBA00022989"/>
    </source>
</evidence>
<dbReference type="SUPFAM" id="SSF52091">
    <property type="entry name" value="SpoIIaa-like"/>
    <property type="match status" value="1"/>
</dbReference>
<dbReference type="FunCoup" id="A0A0L0HNB6">
    <property type="interactions" value="11"/>
</dbReference>
<dbReference type="InterPro" id="IPR018490">
    <property type="entry name" value="cNMP-bd_dom_sf"/>
</dbReference>
<evidence type="ECO:0008006" key="11">
    <source>
        <dbReference type="Google" id="ProtNLM"/>
    </source>
</evidence>
<feature type="region of interest" description="Disordered" evidence="5">
    <location>
        <begin position="203"/>
        <end position="236"/>
    </location>
</feature>
<dbReference type="Pfam" id="PF01740">
    <property type="entry name" value="STAS"/>
    <property type="match status" value="1"/>
</dbReference>
<feature type="region of interest" description="Disordered" evidence="5">
    <location>
        <begin position="121"/>
        <end position="165"/>
    </location>
</feature>
<feature type="transmembrane region" description="Helical" evidence="6">
    <location>
        <begin position="382"/>
        <end position="400"/>
    </location>
</feature>
<dbReference type="InParanoid" id="A0A0L0HNB6"/>
<feature type="transmembrane region" description="Helical" evidence="6">
    <location>
        <begin position="520"/>
        <end position="541"/>
    </location>
</feature>
<evidence type="ECO:0000259" key="7">
    <source>
        <dbReference type="PROSITE" id="PS50042"/>
    </source>
</evidence>
<feature type="transmembrane region" description="Helical" evidence="6">
    <location>
        <begin position="312"/>
        <end position="335"/>
    </location>
</feature>
<comment type="subcellular location">
    <subcellularLocation>
        <location evidence="1">Membrane</location>
        <topology evidence="1">Multi-pass membrane protein</topology>
    </subcellularLocation>
</comment>
<dbReference type="CDD" id="cd00038">
    <property type="entry name" value="CAP_ED"/>
    <property type="match status" value="1"/>
</dbReference>
<dbReference type="Gene3D" id="3.30.750.24">
    <property type="entry name" value="STAS domain"/>
    <property type="match status" value="1"/>
</dbReference>
<name>A0A0L0HNB6_SPIPD</name>
<reference evidence="9 10" key="1">
    <citation type="submission" date="2009-08" db="EMBL/GenBank/DDBJ databases">
        <title>The Genome Sequence of Spizellomyces punctatus strain DAOM BR117.</title>
        <authorList>
            <consortium name="The Broad Institute Genome Sequencing Platform"/>
            <person name="Russ C."/>
            <person name="Cuomo C."/>
            <person name="Shea T."/>
            <person name="Young S.K."/>
            <person name="Zeng Q."/>
            <person name="Koehrsen M."/>
            <person name="Haas B."/>
            <person name="Borodovsky M."/>
            <person name="Guigo R."/>
            <person name="Alvarado L."/>
            <person name="Berlin A."/>
            <person name="Bochicchio J."/>
            <person name="Borenstein D."/>
            <person name="Chapman S."/>
            <person name="Chen Z."/>
            <person name="Engels R."/>
            <person name="Freedman E."/>
            <person name="Gellesch M."/>
            <person name="Goldberg J."/>
            <person name="Griggs A."/>
            <person name="Gujja S."/>
            <person name="Heiman D."/>
            <person name="Hepburn T."/>
            <person name="Howarth C."/>
            <person name="Jen D."/>
            <person name="Larson L."/>
            <person name="Lewis B."/>
            <person name="Mehta T."/>
            <person name="Park D."/>
            <person name="Pearson M."/>
            <person name="Roberts A."/>
            <person name="Saif S."/>
            <person name="Shenoy N."/>
            <person name="Sisk P."/>
            <person name="Stolte C."/>
            <person name="Sykes S."/>
            <person name="Thomson T."/>
            <person name="Walk T."/>
            <person name="White J."/>
            <person name="Yandava C."/>
            <person name="Burger G."/>
            <person name="Gray M.W."/>
            <person name="Holland P.W.H."/>
            <person name="King N."/>
            <person name="Lang F.B.F."/>
            <person name="Roger A.J."/>
            <person name="Ruiz-Trillo I."/>
            <person name="Lander E."/>
            <person name="Nusbaum C."/>
        </authorList>
    </citation>
    <scope>NUCLEOTIDE SEQUENCE [LARGE SCALE GENOMIC DNA]</scope>
    <source>
        <strain evidence="9 10">DAOM BR117</strain>
    </source>
</reference>
<dbReference type="PANTHER" id="PTHR43310:SF4">
    <property type="entry name" value="AFR304WP"/>
    <property type="match status" value="1"/>
</dbReference>
<dbReference type="CDD" id="cd07042">
    <property type="entry name" value="STAS_SulP_like_sulfate_transporter"/>
    <property type="match status" value="1"/>
</dbReference>
<evidence type="ECO:0000256" key="4">
    <source>
        <dbReference type="ARBA" id="ARBA00023136"/>
    </source>
</evidence>
<evidence type="ECO:0000256" key="6">
    <source>
        <dbReference type="SAM" id="Phobius"/>
    </source>
</evidence>
<dbReference type="InterPro" id="IPR014710">
    <property type="entry name" value="RmlC-like_jellyroll"/>
</dbReference>
<protein>
    <recommendedName>
        <fullName evidence="11">Cyclic nucleotide-binding domain-containing protein</fullName>
    </recommendedName>
</protein>
<dbReference type="InterPro" id="IPR052706">
    <property type="entry name" value="Membrane-Transporter-like"/>
</dbReference>
<feature type="domain" description="Cyclic nucleotide-binding" evidence="7">
    <location>
        <begin position="1001"/>
        <end position="1082"/>
    </location>
</feature>
<dbReference type="VEuPathDB" id="FungiDB:SPPG_01997"/>
<dbReference type="PROSITE" id="PS50042">
    <property type="entry name" value="CNMP_BINDING_3"/>
    <property type="match status" value="1"/>
</dbReference>
<feature type="transmembrane region" description="Helical" evidence="6">
    <location>
        <begin position="619"/>
        <end position="640"/>
    </location>
</feature>
<feature type="transmembrane region" description="Helical" evidence="6">
    <location>
        <begin position="675"/>
        <end position="693"/>
    </location>
</feature>
<dbReference type="OMA" id="ENEDFWF"/>
<dbReference type="SMART" id="SM00100">
    <property type="entry name" value="cNMP"/>
    <property type="match status" value="1"/>
</dbReference>
<dbReference type="InterPro" id="IPR000595">
    <property type="entry name" value="cNMP-bd_dom"/>
</dbReference>
<evidence type="ECO:0000259" key="8">
    <source>
        <dbReference type="PROSITE" id="PS50801"/>
    </source>
</evidence>
<dbReference type="GeneID" id="27685621"/>
<gene>
    <name evidence="9" type="ORF">SPPG_01997</name>
</gene>
<evidence type="ECO:0000256" key="1">
    <source>
        <dbReference type="ARBA" id="ARBA00004141"/>
    </source>
</evidence>
<dbReference type="PANTHER" id="PTHR43310">
    <property type="entry name" value="SULFATE TRANSPORTER YBAR-RELATED"/>
    <property type="match status" value="1"/>
</dbReference>
<feature type="transmembrane region" description="Helical" evidence="6">
    <location>
        <begin position="415"/>
        <end position="441"/>
    </location>
</feature>